<evidence type="ECO:0000256" key="4">
    <source>
        <dbReference type="SAM" id="SignalP"/>
    </source>
</evidence>
<evidence type="ECO:0000256" key="2">
    <source>
        <dbReference type="ARBA" id="ARBA00009348"/>
    </source>
</evidence>
<dbReference type="CDD" id="cd15482">
    <property type="entry name" value="Sialidase_non-viral"/>
    <property type="match status" value="1"/>
</dbReference>
<dbReference type="GO" id="GO:0006689">
    <property type="term" value="P:ganglioside catabolic process"/>
    <property type="evidence" value="ECO:0007669"/>
    <property type="project" value="TreeGrafter"/>
</dbReference>
<dbReference type="InterPro" id="IPR011040">
    <property type="entry name" value="Sialidase"/>
</dbReference>
<organism evidence="6 7">
    <name type="scientific">Micromonospora echinaurantiaca</name>
    <dbReference type="NCBI Taxonomy" id="47857"/>
    <lineage>
        <taxon>Bacteria</taxon>
        <taxon>Bacillati</taxon>
        <taxon>Actinomycetota</taxon>
        <taxon>Actinomycetes</taxon>
        <taxon>Micromonosporales</taxon>
        <taxon>Micromonosporaceae</taxon>
        <taxon>Micromonospora</taxon>
    </lineage>
</organism>
<dbReference type="GO" id="GO:0009313">
    <property type="term" value="P:oligosaccharide catabolic process"/>
    <property type="evidence" value="ECO:0007669"/>
    <property type="project" value="TreeGrafter"/>
</dbReference>
<dbReference type="SUPFAM" id="SSF50939">
    <property type="entry name" value="Sialidases"/>
    <property type="match status" value="1"/>
</dbReference>
<comment type="similarity">
    <text evidence="2">Belongs to the glycosyl hydrolase 33 family.</text>
</comment>
<evidence type="ECO:0000256" key="1">
    <source>
        <dbReference type="ARBA" id="ARBA00000427"/>
    </source>
</evidence>
<keyword evidence="7" id="KW-1185">Reference proteome</keyword>
<feature type="domain" description="Sialidase" evidence="5">
    <location>
        <begin position="67"/>
        <end position="372"/>
    </location>
</feature>
<evidence type="ECO:0000313" key="7">
    <source>
        <dbReference type="Proteomes" id="UP000198217"/>
    </source>
</evidence>
<feature type="chain" id="PRO_5008718329" description="exo-alpha-sialidase" evidence="4">
    <location>
        <begin position="30"/>
        <end position="404"/>
    </location>
</feature>
<dbReference type="GO" id="GO:0016020">
    <property type="term" value="C:membrane"/>
    <property type="evidence" value="ECO:0007669"/>
    <property type="project" value="TreeGrafter"/>
</dbReference>
<dbReference type="InterPro" id="IPR036278">
    <property type="entry name" value="Sialidase_sf"/>
</dbReference>
<dbReference type="PROSITE" id="PS51318">
    <property type="entry name" value="TAT"/>
    <property type="match status" value="1"/>
</dbReference>
<dbReference type="InterPro" id="IPR006311">
    <property type="entry name" value="TAT_signal"/>
</dbReference>
<dbReference type="Proteomes" id="UP000198217">
    <property type="component" value="Chromosome I"/>
</dbReference>
<accession>A0A1C5I526</accession>
<dbReference type="GO" id="GO:0005737">
    <property type="term" value="C:cytoplasm"/>
    <property type="evidence" value="ECO:0007669"/>
    <property type="project" value="TreeGrafter"/>
</dbReference>
<evidence type="ECO:0000256" key="3">
    <source>
        <dbReference type="ARBA" id="ARBA00012733"/>
    </source>
</evidence>
<dbReference type="Gene3D" id="2.120.10.10">
    <property type="match status" value="1"/>
</dbReference>
<dbReference type="PANTHER" id="PTHR10628">
    <property type="entry name" value="SIALIDASE"/>
    <property type="match status" value="1"/>
</dbReference>
<dbReference type="PANTHER" id="PTHR10628:SF30">
    <property type="entry name" value="EXO-ALPHA-SIALIDASE"/>
    <property type="match status" value="1"/>
</dbReference>
<dbReference type="InterPro" id="IPR026856">
    <property type="entry name" value="Sialidase_fam"/>
</dbReference>
<sequence length="404" mass="42320">MSRTPRSMIALGAAATAVSLALGAPPATAAPTTPAHQCDTSVPFVSGTEGYTGFRIPAVVTTRSGILLAFAEGRHGSLADAGNIDLVLKRSGDGGCTWGPLQMVHDRGPDTAGNPAPVLTASGRLVLLSTTNAADASEAEIMRGEVTPEQSRRVFVQHSDDDGVSWSAPREITGQAKAQNWRWYATGPGHALRLTGAAHRDRLVVPANHSIAPPAGSTDLGTEAKYYGGHLLYSDDAGETWHIGAVDDNPNGYVNVNETTAAELPDGRLYLNTREHNGSAPGNRADTWSADGGESLVLPYRPQATLVGPVVQASVLQLSGPKAPLLFSGPADPASRAAMTLRISTDQGATWRPALALSGLPAGYSDLVQLDARTVGVLYETGNFGPYETITFRRVPAVELRKFG</sequence>
<dbReference type="EC" id="3.2.1.18" evidence="3"/>
<dbReference type="AlphaFoldDB" id="A0A1C5I526"/>
<evidence type="ECO:0000313" key="6">
    <source>
        <dbReference type="EMBL" id="SCG53285.1"/>
    </source>
</evidence>
<dbReference type="Pfam" id="PF13088">
    <property type="entry name" value="BNR_2"/>
    <property type="match status" value="1"/>
</dbReference>
<evidence type="ECO:0000259" key="5">
    <source>
        <dbReference type="Pfam" id="PF13088"/>
    </source>
</evidence>
<gene>
    <name evidence="6" type="ORF">GA0070609_2791</name>
</gene>
<dbReference type="GO" id="GO:0004308">
    <property type="term" value="F:exo-alpha-sialidase activity"/>
    <property type="evidence" value="ECO:0007669"/>
    <property type="project" value="UniProtKB-EC"/>
</dbReference>
<name>A0A1C5I526_9ACTN</name>
<dbReference type="EMBL" id="LT607750">
    <property type="protein sequence ID" value="SCG53285.1"/>
    <property type="molecule type" value="Genomic_DNA"/>
</dbReference>
<reference evidence="6 7" key="1">
    <citation type="submission" date="2016-06" db="EMBL/GenBank/DDBJ databases">
        <authorList>
            <person name="Kjaerup R.B."/>
            <person name="Dalgaard T.S."/>
            <person name="Juul-Madsen H.R."/>
        </authorList>
    </citation>
    <scope>NUCLEOTIDE SEQUENCE [LARGE SCALE GENOMIC DNA]</scope>
    <source>
        <strain evidence="6 7">DSM 43904</strain>
    </source>
</reference>
<dbReference type="RefSeq" id="WP_197700279.1">
    <property type="nucleotide sequence ID" value="NZ_LT607750.1"/>
</dbReference>
<comment type="catalytic activity">
    <reaction evidence="1">
        <text>Hydrolysis of alpha-(2-&gt;3)-, alpha-(2-&gt;6)-, alpha-(2-&gt;8)- glycosidic linkages of terminal sialic acid residues in oligosaccharides, glycoproteins, glycolipids, colominic acid and synthetic substrates.</text>
        <dbReference type="EC" id="3.2.1.18"/>
    </reaction>
</comment>
<proteinExistence type="inferred from homology"/>
<feature type="signal peptide" evidence="4">
    <location>
        <begin position="1"/>
        <end position="29"/>
    </location>
</feature>
<keyword evidence="4" id="KW-0732">Signal</keyword>
<protein>
    <recommendedName>
        <fullName evidence="3">exo-alpha-sialidase</fullName>
        <ecNumber evidence="3">3.2.1.18</ecNumber>
    </recommendedName>
</protein>